<dbReference type="EMBL" id="MUKV01000015">
    <property type="protein sequence ID" value="OQS38613.1"/>
    <property type="molecule type" value="Genomic_DNA"/>
</dbReference>
<accession>A0A1W0CVA3</accession>
<protein>
    <submittedName>
        <fullName evidence="1">Uncharacterized protein</fullName>
    </submittedName>
</protein>
<reference evidence="1 2" key="1">
    <citation type="submission" date="2017-02" db="EMBL/GenBank/DDBJ databases">
        <title>Chromobacterium haemolyticum H5244.</title>
        <authorList>
            <person name="Gulvik C.A."/>
        </authorList>
    </citation>
    <scope>NUCLEOTIDE SEQUENCE [LARGE SCALE GENOMIC DNA]</scope>
    <source>
        <strain evidence="1 2">H5244</strain>
    </source>
</reference>
<proteinExistence type="predicted"/>
<dbReference type="RefSeq" id="WP_081555699.1">
    <property type="nucleotide sequence ID" value="NZ_MUKV01000015.1"/>
</dbReference>
<organism evidence="1 2">
    <name type="scientific">Chromobacterium haemolyticum</name>
    <dbReference type="NCBI Taxonomy" id="394935"/>
    <lineage>
        <taxon>Bacteria</taxon>
        <taxon>Pseudomonadati</taxon>
        <taxon>Pseudomonadota</taxon>
        <taxon>Betaproteobacteria</taxon>
        <taxon>Neisseriales</taxon>
        <taxon>Chromobacteriaceae</taxon>
        <taxon>Chromobacterium</taxon>
    </lineage>
</organism>
<evidence type="ECO:0000313" key="1">
    <source>
        <dbReference type="EMBL" id="OQS38613.1"/>
    </source>
</evidence>
<dbReference type="Proteomes" id="UP000192721">
    <property type="component" value="Unassembled WGS sequence"/>
</dbReference>
<comment type="caution">
    <text evidence="1">The sequence shown here is derived from an EMBL/GenBank/DDBJ whole genome shotgun (WGS) entry which is preliminary data.</text>
</comment>
<gene>
    <name evidence="1" type="ORF">B0T45_12600</name>
</gene>
<sequence>MVPQAVISKTPNSNQVVLSAIRGVVDSVEALAENGFVVVAVELSSVLRPTIRIQSCGKCLRMINQGEAVYYSYGRRDHCGPYREGQFMLGRCRVVWTEFGN</sequence>
<evidence type="ECO:0000313" key="2">
    <source>
        <dbReference type="Proteomes" id="UP000192721"/>
    </source>
</evidence>
<name>A0A1W0CVA3_9NEIS</name>
<dbReference type="AlphaFoldDB" id="A0A1W0CVA3"/>